<dbReference type="Gene3D" id="1.10.620.20">
    <property type="entry name" value="Ribonucleotide Reductase, subunit A"/>
    <property type="match status" value="1"/>
</dbReference>
<dbReference type="SUPFAM" id="SSF47240">
    <property type="entry name" value="Ferritin-like"/>
    <property type="match status" value="1"/>
</dbReference>
<evidence type="ECO:0008006" key="3">
    <source>
        <dbReference type="Google" id="ProtNLM"/>
    </source>
</evidence>
<dbReference type="InterPro" id="IPR012348">
    <property type="entry name" value="RNR-like"/>
</dbReference>
<dbReference type="InterPro" id="IPR009078">
    <property type="entry name" value="Ferritin-like_SF"/>
</dbReference>
<dbReference type="AlphaFoldDB" id="A0ABD5S1H8"/>
<accession>A0ABD5S1H8</accession>
<sequence length="55" mass="6279">MGTDNVQHMVERCPVCDSRINAHVPTAGTEHEGTEYHFESAMCKRFFESDPSEYT</sequence>
<comment type="caution">
    <text evidence="1">The sequence shown here is derived from an EMBL/GenBank/DDBJ whole genome shotgun (WGS) entry which is preliminary data.</text>
</comment>
<proteinExistence type="predicted"/>
<reference evidence="1 2" key="1">
    <citation type="journal article" date="2019" name="Int. J. Syst. Evol. Microbiol.">
        <title>The Global Catalogue of Microorganisms (GCM) 10K type strain sequencing project: providing services to taxonomists for standard genome sequencing and annotation.</title>
        <authorList>
            <consortium name="The Broad Institute Genomics Platform"/>
            <consortium name="The Broad Institute Genome Sequencing Center for Infectious Disease"/>
            <person name="Wu L."/>
            <person name="Ma J."/>
        </authorList>
    </citation>
    <scope>NUCLEOTIDE SEQUENCE [LARGE SCALE GENOMIC DNA]</scope>
    <source>
        <strain evidence="1 2">NBRC 111368</strain>
    </source>
</reference>
<name>A0ABD5S1H8_9EURY</name>
<keyword evidence="2" id="KW-1185">Reference proteome</keyword>
<dbReference type="Proteomes" id="UP001596328">
    <property type="component" value="Unassembled WGS sequence"/>
</dbReference>
<evidence type="ECO:0000313" key="1">
    <source>
        <dbReference type="EMBL" id="MFC6724762.1"/>
    </source>
</evidence>
<protein>
    <recommendedName>
        <fullName evidence="3">YHS domain-containing protein</fullName>
    </recommendedName>
</protein>
<gene>
    <name evidence="1" type="ORF">ACFQE1_10330</name>
</gene>
<organism evidence="1 2">
    <name type="scientific">Halobium palmae</name>
    <dbReference type="NCBI Taxonomy" id="1776492"/>
    <lineage>
        <taxon>Archaea</taxon>
        <taxon>Methanobacteriati</taxon>
        <taxon>Methanobacteriota</taxon>
        <taxon>Stenosarchaea group</taxon>
        <taxon>Halobacteria</taxon>
        <taxon>Halobacteriales</taxon>
        <taxon>Haloferacaceae</taxon>
        <taxon>Halobium</taxon>
    </lineage>
</organism>
<evidence type="ECO:0000313" key="2">
    <source>
        <dbReference type="Proteomes" id="UP001596328"/>
    </source>
</evidence>
<dbReference type="EMBL" id="JBHSWU010000272">
    <property type="protein sequence ID" value="MFC6724762.1"/>
    <property type="molecule type" value="Genomic_DNA"/>
</dbReference>